<accession>A0A644XMG2</accession>
<reference evidence="1" key="1">
    <citation type="submission" date="2019-08" db="EMBL/GenBank/DDBJ databases">
        <authorList>
            <person name="Kucharzyk K."/>
            <person name="Murdoch R.W."/>
            <person name="Higgins S."/>
            <person name="Loffler F."/>
        </authorList>
    </citation>
    <scope>NUCLEOTIDE SEQUENCE</scope>
</reference>
<name>A0A644XMG2_9ZZZZ</name>
<dbReference type="AlphaFoldDB" id="A0A644XMG2"/>
<proteinExistence type="predicted"/>
<evidence type="ECO:0000313" key="1">
    <source>
        <dbReference type="EMBL" id="MPM17360.1"/>
    </source>
</evidence>
<gene>
    <name evidence="1" type="ORF">SDC9_63749</name>
</gene>
<protein>
    <recommendedName>
        <fullName evidence="2">DUF4145 domain-containing protein</fullName>
    </recommendedName>
</protein>
<sequence>MKILDFCNLTQLAQRSEAEKATLLCYYHTKESNDKTFSMANISELLINAGFNAPNCSRLRYNLIKGKKKAFLISKQGKGSLEFIPAIFQSIDLEFGLEWENTDVINSNSEIVDETKFCGKRSYLDRLIHQINSTYYNNCYDACAVLLRRLFEVMLILSFQNLEIDDQIKDKSGNGYLMLEGIINNAINNQTLKLSRIKKEFDTFRLVGNFSAHNITYTAGKKDIDDIKINYRVMLEELYNKSGLIN</sequence>
<comment type="caution">
    <text evidence="1">The sequence shown here is derived from an EMBL/GenBank/DDBJ whole genome shotgun (WGS) entry which is preliminary data.</text>
</comment>
<dbReference type="EMBL" id="VSSQ01002782">
    <property type="protein sequence ID" value="MPM17360.1"/>
    <property type="molecule type" value="Genomic_DNA"/>
</dbReference>
<evidence type="ECO:0008006" key="2">
    <source>
        <dbReference type="Google" id="ProtNLM"/>
    </source>
</evidence>
<organism evidence="1">
    <name type="scientific">bioreactor metagenome</name>
    <dbReference type="NCBI Taxonomy" id="1076179"/>
    <lineage>
        <taxon>unclassified sequences</taxon>
        <taxon>metagenomes</taxon>
        <taxon>ecological metagenomes</taxon>
    </lineage>
</organism>